<dbReference type="OrthoDB" id="619536at2759"/>
<dbReference type="EMBL" id="MU157866">
    <property type="protein sequence ID" value="KAF9526844.1"/>
    <property type="molecule type" value="Genomic_DNA"/>
</dbReference>
<comment type="caution">
    <text evidence="1">The sequence shown here is derived from an EMBL/GenBank/DDBJ whole genome shotgun (WGS) entry which is preliminary data.</text>
</comment>
<gene>
    <name evidence="1" type="ORF">CPB83DRAFT_857069</name>
</gene>
<name>A0A9P6ED45_9AGAR</name>
<evidence type="ECO:0000313" key="1">
    <source>
        <dbReference type="EMBL" id="KAF9526844.1"/>
    </source>
</evidence>
<dbReference type="Proteomes" id="UP000807306">
    <property type="component" value="Unassembled WGS sequence"/>
</dbReference>
<dbReference type="AlphaFoldDB" id="A0A9P6ED45"/>
<accession>A0A9P6ED45</accession>
<organism evidence="1 2">
    <name type="scientific">Crepidotus variabilis</name>
    <dbReference type="NCBI Taxonomy" id="179855"/>
    <lineage>
        <taxon>Eukaryota</taxon>
        <taxon>Fungi</taxon>
        <taxon>Dikarya</taxon>
        <taxon>Basidiomycota</taxon>
        <taxon>Agaricomycotina</taxon>
        <taxon>Agaricomycetes</taxon>
        <taxon>Agaricomycetidae</taxon>
        <taxon>Agaricales</taxon>
        <taxon>Agaricineae</taxon>
        <taxon>Crepidotaceae</taxon>
        <taxon>Crepidotus</taxon>
    </lineage>
</organism>
<sequence>MSFTMAHTILLPHPISKVFPALSESQHMERLQKLTPEAQTFTLLPFDHVQLPATGLASFSLPDHPKSAEGLPRPLTMEAIPANANVKNGHVVERVKFEFSGVATQLFGLVKSPISVSGAQIVDTRSRTVLYESVEGAGLKILKARTCEEVVMEDGKEGTKVKETVWGTCPVYLVWLVKMIAPGLHQKAMDSYHNLFE</sequence>
<protein>
    <submittedName>
        <fullName evidence="1">Uncharacterized protein</fullName>
    </submittedName>
</protein>
<proteinExistence type="predicted"/>
<keyword evidence="2" id="KW-1185">Reference proteome</keyword>
<evidence type="ECO:0000313" key="2">
    <source>
        <dbReference type="Proteomes" id="UP000807306"/>
    </source>
</evidence>
<reference evidence="1" key="1">
    <citation type="submission" date="2020-11" db="EMBL/GenBank/DDBJ databases">
        <authorList>
            <consortium name="DOE Joint Genome Institute"/>
            <person name="Ahrendt S."/>
            <person name="Riley R."/>
            <person name="Andreopoulos W."/>
            <person name="Labutti K."/>
            <person name="Pangilinan J."/>
            <person name="Ruiz-Duenas F.J."/>
            <person name="Barrasa J.M."/>
            <person name="Sanchez-Garcia M."/>
            <person name="Camarero S."/>
            <person name="Miyauchi S."/>
            <person name="Serrano A."/>
            <person name="Linde D."/>
            <person name="Babiker R."/>
            <person name="Drula E."/>
            <person name="Ayuso-Fernandez I."/>
            <person name="Pacheco R."/>
            <person name="Padilla G."/>
            <person name="Ferreira P."/>
            <person name="Barriuso J."/>
            <person name="Kellner H."/>
            <person name="Castanera R."/>
            <person name="Alfaro M."/>
            <person name="Ramirez L."/>
            <person name="Pisabarro A.G."/>
            <person name="Kuo A."/>
            <person name="Tritt A."/>
            <person name="Lipzen A."/>
            <person name="He G."/>
            <person name="Yan M."/>
            <person name="Ng V."/>
            <person name="Cullen D."/>
            <person name="Martin F."/>
            <person name="Rosso M.-N."/>
            <person name="Henrissat B."/>
            <person name="Hibbett D."/>
            <person name="Martinez A.T."/>
            <person name="Grigoriev I.V."/>
        </authorList>
    </citation>
    <scope>NUCLEOTIDE SEQUENCE</scope>
    <source>
        <strain evidence="1">CBS 506.95</strain>
    </source>
</reference>